<comment type="caution">
    <text evidence="2">The sequence shown here is derived from an EMBL/GenBank/DDBJ whole genome shotgun (WGS) entry which is preliminary data.</text>
</comment>
<dbReference type="Proteomes" id="UP001341840">
    <property type="component" value="Unassembled WGS sequence"/>
</dbReference>
<feature type="compositionally biased region" description="Polar residues" evidence="1">
    <location>
        <begin position="232"/>
        <end position="241"/>
    </location>
</feature>
<gene>
    <name evidence="2" type="ORF">PIB30_106109</name>
</gene>
<evidence type="ECO:0000256" key="1">
    <source>
        <dbReference type="SAM" id="MobiDB-lite"/>
    </source>
</evidence>
<feature type="compositionally biased region" description="Basic residues" evidence="1">
    <location>
        <begin position="307"/>
        <end position="317"/>
    </location>
</feature>
<keyword evidence="3" id="KW-1185">Reference proteome</keyword>
<feature type="compositionally biased region" description="Polar residues" evidence="1">
    <location>
        <begin position="294"/>
        <end position="305"/>
    </location>
</feature>
<protein>
    <submittedName>
        <fullName evidence="2">Uncharacterized protein</fullName>
    </submittedName>
</protein>
<dbReference type="EMBL" id="JASCZI010064507">
    <property type="protein sequence ID" value="MED6141699.1"/>
    <property type="molecule type" value="Genomic_DNA"/>
</dbReference>
<name>A0ABU6SZ10_9FABA</name>
<feature type="region of interest" description="Disordered" evidence="1">
    <location>
        <begin position="111"/>
        <end position="168"/>
    </location>
</feature>
<feature type="region of interest" description="Disordered" evidence="1">
    <location>
        <begin position="212"/>
        <end position="378"/>
    </location>
</feature>
<feature type="compositionally biased region" description="Polar residues" evidence="1">
    <location>
        <begin position="249"/>
        <end position="264"/>
    </location>
</feature>
<feature type="compositionally biased region" description="Polar residues" evidence="1">
    <location>
        <begin position="361"/>
        <end position="378"/>
    </location>
</feature>
<sequence length="378" mass="41712">MPPDTPGRPSHVLLGRPFLKTARFKLDAFEGTFSFESNGICATFTMGDSIEEKLVEHPILWCDLIKTIVVSTLEAKPEKLIEGKASQDGVLNATTIMSTHSKENASVLSEGLRYVPPPLRQATKRGRNSPWMRDKKGKKDKGKLDEPGKKKSVKASGVKKNVSHMEWNHSTNLSELKGQPLEFHHDHSHNKGVNSYLPSPSSSTVFLSFSLSPTSNHQPPPKRPSLIAVHPTPTTTTSFQKSPPPPNSPLSATTTLPLSKTTEPPQLRNHHHRTTIIIILHRPPHRRPLRPTTASPNLSSSSTFGHPNRRTHHHHRSFFSLSHNTTEPPSSIVTPLPNQPPLRATSPSPPTSETTQHQHRSSLFSPQFGTLTSASSPF</sequence>
<reference evidence="2 3" key="1">
    <citation type="journal article" date="2023" name="Plants (Basel)">
        <title>Bridging the Gap: Combining Genomics and Transcriptomics Approaches to Understand Stylosanthes scabra, an Orphan Legume from the Brazilian Caatinga.</title>
        <authorList>
            <person name="Ferreira-Neto J.R.C."/>
            <person name="da Silva M.D."/>
            <person name="Binneck E."/>
            <person name="de Melo N.F."/>
            <person name="da Silva R.H."/>
            <person name="de Melo A.L.T.M."/>
            <person name="Pandolfi V."/>
            <person name="Bustamante F.O."/>
            <person name="Brasileiro-Vidal A.C."/>
            <person name="Benko-Iseppon A.M."/>
        </authorList>
    </citation>
    <scope>NUCLEOTIDE SEQUENCE [LARGE SCALE GENOMIC DNA]</scope>
    <source>
        <tissue evidence="2">Leaves</tissue>
    </source>
</reference>
<evidence type="ECO:0000313" key="3">
    <source>
        <dbReference type="Proteomes" id="UP001341840"/>
    </source>
</evidence>
<proteinExistence type="predicted"/>
<evidence type="ECO:0000313" key="2">
    <source>
        <dbReference type="EMBL" id="MED6141699.1"/>
    </source>
</evidence>
<organism evidence="2 3">
    <name type="scientific">Stylosanthes scabra</name>
    <dbReference type="NCBI Taxonomy" id="79078"/>
    <lineage>
        <taxon>Eukaryota</taxon>
        <taxon>Viridiplantae</taxon>
        <taxon>Streptophyta</taxon>
        <taxon>Embryophyta</taxon>
        <taxon>Tracheophyta</taxon>
        <taxon>Spermatophyta</taxon>
        <taxon>Magnoliopsida</taxon>
        <taxon>eudicotyledons</taxon>
        <taxon>Gunneridae</taxon>
        <taxon>Pentapetalae</taxon>
        <taxon>rosids</taxon>
        <taxon>fabids</taxon>
        <taxon>Fabales</taxon>
        <taxon>Fabaceae</taxon>
        <taxon>Papilionoideae</taxon>
        <taxon>50 kb inversion clade</taxon>
        <taxon>dalbergioids sensu lato</taxon>
        <taxon>Dalbergieae</taxon>
        <taxon>Pterocarpus clade</taxon>
        <taxon>Stylosanthes</taxon>
    </lineage>
</organism>
<feature type="compositionally biased region" description="Polar residues" evidence="1">
    <location>
        <begin position="324"/>
        <end position="333"/>
    </location>
</feature>
<accession>A0ABU6SZ10</accession>